<reference evidence="5 6" key="1">
    <citation type="journal article" date="2015" name="Genome Announc.">
        <title>Expanding the biotechnology potential of lactobacilli through comparative genomics of 213 strains and associated genera.</title>
        <authorList>
            <person name="Sun Z."/>
            <person name="Harris H.M."/>
            <person name="McCann A."/>
            <person name="Guo C."/>
            <person name="Argimon S."/>
            <person name="Zhang W."/>
            <person name="Yang X."/>
            <person name="Jeffery I.B."/>
            <person name="Cooney J.C."/>
            <person name="Kagawa T.F."/>
            <person name="Liu W."/>
            <person name="Song Y."/>
            <person name="Salvetti E."/>
            <person name="Wrobel A."/>
            <person name="Rasinkangas P."/>
            <person name="Parkhill J."/>
            <person name="Rea M.C."/>
            <person name="O'Sullivan O."/>
            <person name="Ritari J."/>
            <person name="Douillard F.P."/>
            <person name="Paul Ross R."/>
            <person name="Yang R."/>
            <person name="Briner A.E."/>
            <person name="Felis G.E."/>
            <person name="de Vos W.M."/>
            <person name="Barrangou R."/>
            <person name="Klaenhammer T.R."/>
            <person name="Caufield P.W."/>
            <person name="Cui Y."/>
            <person name="Zhang H."/>
            <person name="O'Toole P.W."/>
        </authorList>
    </citation>
    <scope>NUCLEOTIDE SEQUENCE [LARGE SCALE GENOMIC DNA]</scope>
    <source>
        <strain evidence="5 6">DSM 16991</strain>
    </source>
</reference>
<dbReference type="CDD" id="cd07377">
    <property type="entry name" value="WHTH_GntR"/>
    <property type="match status" value="1"/>
</dbReference>
<evidence type="ECO:0000256" key="2">
    <source>
        <dbReference type="ARBA" id="ARBA00023125"/>
    </source>
</evidence>
<comment type="caution">
    <text evidence="5">The sequence shown here is derived from an EMBL/GenBank/DDBJ whole genome shotgun (WGS) entry which is preliminary data.</text>
</comment>
<dbReference type="Gene3D" id="1.10.10.10">
    <property type="entry name" value="Winged helix-like DNA-binding domain superfamily/Winged helix DNA-binding domain"/>
    <property type="match status" value="1"/>
</dbReference>
<dbReference type="InterPro" id="IPR036390">
    <property type="entry name" value="WH_DNA-bd_sf"/>
</dbReference>
<dbReference type="eggNOG" id="COG1609">
    <property type="taxonomic scope" value="Bacteria"/>
</dbReference>
<dbReference type="SUPFAM" id="SSF46785">
    <property type="entry name" value="Winged helix' DNA-binding domain"/>
    <property type="match status" value="1"/>
</dbReference>
<evidence type="ECO:0000313" key="6">
    <source>
        <dbReference type="Proteomes" id="UP000050949"/>
    </source>
</evidence>
<name>A0A0R1XE27_9LACO</name>
<organism evidence="5 6">
    <name type="scientific">Schleiferilactobacillus harbinensis DSM 16991</name>
    <dbReference type="NCBI Taxonomy" id="1122147"/>
    <lineage>
        <taxon>Bacteria</taxon>
        <taxon>Bacillati</taxon>
        <taxon>Bacillota</taxon>
        <taxon>Bacilli</taxon>
        <taxon>Lactobacillales</taxon>
        <taxon>Lactobacillaceae</taxon>
        <taxon>Schleiferilactobacillus</taxon>
    </lineage>
</organism>
<dbReference type="AlphaFoldDB" id="A0A0R1XE27"/>
<keyword evidence="2" id="KW-0238">DNA-binding</keyword>
<dbReference type="EMBL" id="AZFW01000032">
    <property type="protein sequence ID" value="KRM28415.1"/>
    <property type="molecule type" value="Genomic_DNA"/>
</dbReference>
<gene>
    <name evidence="5" type="ORF">FC91_GL001879</name>
</gene>
<dbReference type="InterPro" id="IPR050679">
    <property type="entry name" value="Bact_HTH_transcr_reg"/>
</dbReference>
<proteinExistence type="predicted"/>
<dbReference type="SMART" id="SM00345">
    <property type="entry name" value="HTH_GNTR"/>
    <property type="match status" value="1"/>
</dbReference>
<keyword evidence="1" id="KW-0805">Transcription regulation</keyword>
<evidence type="ECO:0000313" key="5">
    <source>
        <dbReference type="EMBL" id="KRM28415.1"/>
    </source>
</evidence>
<dbReference type="GO" id="GO:0003677">
    <property type="term" value="F:DNA binding"/>
    <property type="evidence" value="ECO:0007669"/>
    <property type="project" value="UniProtKB-KW"/>
</dbReference>
<dbReference type="OrthoDB" id="9815017at2"/>
<dbReference type="PRINTS" id="PR00035">
    <property type="entry name" value="HTHGNTR"/>
</dbReference>
<dbReference type="PATRIC" id="fig|1122147.4.peg.1948"/>
<evidence type="ECO:0000259" key="4">
    <source>
        <dbReference type="PROSITE" id="PS50949"/>
    </source>
</evidence>
<sequence>MAEPRYRQIERIVRNRITAGTYPPGSQIPTEKELAAEFEVSLITTKRALTELADQGLISRKRGSGSFVKPPTKKVVETPAAPLRTYYLDPALPFLWQTLHTAPLPPHRFLALSDTLPEKKTNPVILVTPELPSEKIYSLTNKDIPFVLATTTQHSLPVPQITFANAEIAGLLHEVTQLRTGDSPLPVYYDDAGDTPLADQASAQARYLGMSQAFGTVHSLPITNDSPAGVYVFNQRNRLLAFLRRQKHAAAQRVYYFLITYLPTTAAVQLQQDMLPWGVQLINFDWTAMLLATKAWSGTMAPWQQTIPPRFVTGG</sequence>
<dbReference type="PROSITE" id="PS50949">
    <property type="entry name" value="HTH_GNTR"/>
    <property type="match status" value="1"/>
</dbReference>
<protein>
    <recommendedName>
        <fullName evidence="4">HTH gntR-type domain-containing protein</fullName>
    </recommendedName>
</protein>
<dbReference type="InterPro" id="IPR036388">
    <property type="entry name" value="WH-like_DNA-bd_sf"/>
</dbReference>
<accession>A0A0R1XE27</accession>
<dbReference type="Proteomes" id="UP000050949">
    <property type="component" value="Unassembled WGS sequence"/>
</dbReference>
<dbReference type="RefSeq" id="WP_027827374.1">
    <property type="nucleotide sequence ID" value="NZ_AUEH01000001.1"/>
</dbReference>
<evidence type="ECO:0000256" key="1">
    <source>
        <dbReference type="ARBA" id="ARBA00023015"/>
    </source>
</evidence>
<dbReference type="PANTHER" id="PTHR44846">
    <property type="entry name" value="MANNOSYL-D-GLYCERATE TRANSPORT/METABOLISM SYSTEM REPRESSOR MNGR-RELATED"/>
    <property type="match status" value="1"/>
</dbReference>
<evidence type="ECO:0000256" key="3">
    <source>
        <dbReference type="ARBA" id="ARBA00023163"/>
    </source>
</evidence>
<dbReference type="GO" id="GO:0003700">
    <property type="term" value="F:DNA-binding transcription factor activity"/>
    <property type="evidence" value="ECO:0007669"/>
    <property type="project" value="InterPro"/>
</dbReference>
<keyword evidence="3" id="KW-0804">Transcription</keyword>
<dbReference type="InterPro" id="IPR000524">
    <property type="entry name" value="Tscrpt_reg_HTH_GntR"/>
</dbReference>
<feature type="domain" description="HTH gntR-type" evidence="4">
    <location>
        <begin position="3"/>
        <end position="71"/>
    </location>
</feature>
<dbReference type="Pfam" id="PF00392">
    <property type="entry name" value="GntR"/>
    <property type="match status" value="1"/>
</dbReference>